<accession>W7YWD9</accession>
<organism evidence="2 3">
    <name type="scientific">Paenibacillus pini JCM 16418</name>
    <dbReference type="NCBI Taxonomy" id="1236976"/>
    <lineage>
        <taxon>Bacteria</taxon>
        <taxon>Bacillati</taxon>
        <taxon>Bacillota</taxon>
        <taxon>Bacilli</taxon>
        <taxon>Bacillales</taxon>
        <taxon>Paenibacillaceae</taxon>
        <taxon>Paenibacillus</taxon>
    </lineage>
</organism>
<protein>
    <submittedName>
        <fullName evidence="2">Uncharacterized protein</fullName>
    </submittedName>
</protein>
<proteinExistence type="predicted"/>
<feature type="chain" id="PRO_5039548971" evidence="1">
    <location>
        <begin position="27"/>
        <end position="276"/>
    </location>
</feature>
<dbReference type="Proteomes" id="UP000019364">
    <property type="component" value="Unassembled WGS sequence"/>
</dbReference>
<reference evidence="2 3" key="1">
    <citation type="journal article" date="2014" name="Genome Announc.">
        <title>Draft Genome Sequence of Paenibacillus pini JCM 16418T, Isolated from the Rhizosphere of Pine Tree.</title>
        <authorList>
            <person name="Yuki M."/>
            <person name="Oshima K."/>
            <person name="Suda W."/>
            <person name="Oshida Y."/>
            <person name="Kitamura K."/>
            <person name="Iida Y."/>
            <person name="Hattori M."/>
            <person name="Ohkuma M."/>
        </authorList>
    </citation>
    <scope>NUCLEOTIDE SEQUENCE [LARGE SCALE GENOMIC DNA]</scope>
    <source>
        <strain evidence="2 3">JCM 16418</strain>
    </source>
</reference>
<comment type="caution">
    <text evidence="2">The sequence shown here is derived from an EMBL/GenBank/DDBJ whole genome shotgun (WGS) entry which is preliminary data.</text>
</comment>
<evidence type="ECO:0000313" key="2">
    <source>
        <dbReference type="EMBL" id="GAF06639.1"/>
    </source>
</evidence>
<keyword evidence="1" id="KW-0732">Signal</keyword>
<evidence type="ECO:0000256" key="1">
    <source>
        <dbReference type="SAM" id="SignalP"/>
    </source>
</evidence>
<dbReference type="EMBL" id="BAVZ01000001">
    <property type="protein sequence ID" value="GAF06639.1"/>
    <property type="molecule type" value="Genomic_DNA"/>
</dbReference>
<dbReference type="AlphaFoldDB" id="W7YWD9"/>
<sequence length="276" mass="30594">MKKSVRLNAAVVVVTLAALLMSTQGATIVEAATLQLSEAQKFALTKATASDPSRAARFNSLYNELLQLQTQIEQTDQSFNTLHYRNEESLTTVRKQVQQINAAQLLKLASAVKQTQERYKPLFVMYTSLGNQLSVARKLKNKQLTSLLSTQLEAAKITVQLAREDIRSKQNALSTTRSKTTQLQKSIRSELSSIHTLKIHIKAEKSNVSTLNKGLSPLWKNVTQSIKINDAAAAYNALSQVTSKLRQMESGKQKIITIERKIETIIQSAKSKTPAV</sequence>
<dbReference type="RefSeq" id="WP_036645847.1">
    <property type="nucleotide sequence ID" value="NZ_BAVZ01000001.1"/>
</dbReference>
<keyword evidence="3" id="KW-1185">Reference proteome</keyword>
<evidence type="ECO:0000313" key="3">
    <source>
        <dbReference type="Proteomes" id="UP000019364"/>
    </source>
</evidence>
<feature type="signal peptide" evidence="1">
    <location>
        <begin position="1"/>
        <end position="26"/>
    </location>
</feature>
<dbReference type="OrthoDB" id="2679013at2"/>
<gene>
    <name evidence="2" type="ORF">JCM16418_611</name>
</gene>
<name>W7YWD9_9BACL</name>
<dbReference type="STRING" id="1236976.JCM16418_611"/>
<dbReference type="eggNOG" id="ENOG5033CST">
    <property type="taxonomic scope" value="Bacteria"/>
</dbReference>